<dbReference type="InterPro" id="IPR029050">
    <property type="entry name" value="Immunoprotect_excell_Ig-like"/>
</dbReference>
<name>A0ABW0LL36_9BACI</name>
<feature type="signal peptide" evidence="3">
    <location>
        <begin position="1"/>
        <end position="20"/>
    </location>
</feature>
<feature type="chain" id="PRO_5045614082" evidence="3">
    <location>
        <begin position="21"/>
        <end position="193"/>
    </location>
</feature>
<evidence type="ECO:0000256" key="1">
    <source>
        <dbReference type="ARBA" id="ARBA00022729"/>
    </source>
</evidence>
<dbReference type="RefSeq" id="WP_382353197.1">
    <property type="nucleotide sequence ID" value="NZ_JBHSMC010000020.1"/>
</dbReference>
<organism evidence="5 6">
    <name type="scientific">Lederbergia graminis</name>
    <dbReference type="NCBI Taxonomy" id="735518"/>
    <lineage>
        <taxon>Bacteria</taxon>
        <taxon>Bacillati</taxon>
        <taxon>Bacillota</taxon>
        <taxon>Bacilli</taxon>
        <taxon>Bacillales</taxon>
        <taxon>Bacillaceae</taxon>
        <taxon>Lederbergia</taxon>
    </lineage>
</organism>
<feature type="domain" description="DUF5067" evidence="4">
    <location>
        <begin position="49"/>
        <end position="172"/>
    </location>
</feature>
<sequence>MKKLFFLMSTLLLSLLVACGNDDSNDTSNNVNEQNDVEENSNNQEESKEQENNVEEDAKGQGVSDTGFDNGKYVYEIKEIEQITDKFGDVQILAVELAFTNNTDKPKSPWMSMGLFAEQETDVTVETLTGANGRFPDDYKPDLVKMGDADIKPGATVDAVIGFEIQFPGKPVRLYNFSVNDEKLFERIVETKE</sequence>
<dbReference type="Gene3D" id="2.60.40.1240">
    <property type="match status" value="1"/>
</dbReference>
<dbReference type="InterPro" id="IPR031989">
    <property type="entry name" value="DUF5067"/>
</dbReference>
<feature type="region of interest" description="Disordered" evidence="2">
    <location>
        <begin position="26"/>
        <end position="65"/>
    </location>
</feature>
<gene>
    <name evidence="5" type="ORF">ACFPM4_14655</name>
</gene>
<keyword evidence="1 3" id="KW-0732">Signal</keyword>
<keyword evidence="6" id="KW-1185">Reference proteome</keyword>
<reference evidence="6" key="1">
    <citation type="journal article" date="2019" name="Int. J. Syst. Evol. Microbiol.">
        <title>The Global Catalogue of Microorganisms (GCM) 10K type strain sequencing project: providing services to taxonomists for standard genome sequencing and annotation.</title>
        <authorList>
            <consortium name="The Broad Institute Genomics Platform"/>
            <consortium name="The Broad Institute Genome Sequencing Center for Infectious Disease"/>
            <person name="Wu L."/>
            <person name="Ma J."/>
        </authorList>
    </citation>
    <scope>NUCLEOTIDE SEQUENCE [LARGE SCALE GENOMIC DNA]</scope>
    <source>
        <strain evidence="6">CGMCC 1.12237</strain>
    </source>
</reference>
<dbReference type="Pfam" id="PF16729">
    <property type="entry name" value="DUF5067"/>
    <property type="match status" value="1"/>
</dbReference>
<proteinExistence type="predicted"/>
<feature type="compositionally biased region" description="Basic and acidic residues" evidence="2">
    <location>
        <begin position="45"/>
        <end position="59"/>
    </location>
</feature>
<evidence type="ECO:0000256" key="3">
    <source>
        <dbReference type="SAM" id="SignalP"/>
    </source>
</evidence>
<dbReference type="PROSITE" id="PS51257">
    <property type="entry name" value="PROKAR_LIPOPROTEIN"/>
    <property type="match status" value="1"/>
</dbReference>
<dbReference type="EMBL" id="JBHSMC010000020">
    <property type="protein sequence ID" value="MFC5465970.1"/>
    <property type="molecule type" value="Genomic_DNA"/>
</dbReference>
<dbReference type="Proteomes" id="UP001596147">
    <property type="component" value="Unassembled WGS sequence"/>
</dbReference>
<evidence type="ECO:0000256" key="2">
    <source>
        <dbReference type="SAM" id="MobiDB-lite"/>
    </source>
</evidence>
<evidence type="ECO:0000313" key="6">
    <source>
        <dbReference type="Proteomes" id="UP001596147"/>
    </source>
</evidence>
<protein>
    <submittedName>
        <fullName evidence="5">DUF5067 domain-containing protein</fullName>
    </submittedName>
</protein>
<feature type="compositionally biased region" description="Low complexity" evidence="2">
    <location>
        <begin position="26"/>
        <end position="44"/>
    </location>
</feature>
<accession>A0ABW0LL36</accession>
<comment type="caution">
    <text evidence="5">The sequence shown here is derived from an EMBL/GenBank/DDBJ whole genome shotgun (WGS) entry which is preliminary data.</text>
</comment>
<evidence type="ECO:0000313" key="5">
    <source>
        <dbReference type="EMBL" id="MFC5465970.1"/>
    </source>
</evidence>
<evidence type="ECO:0000259" key="4">
    <source>
        <dbReference type="Pfam" id="PF16729"/>
    </source>
</evidence>